<sequence length="307" mass="33177">MSFLAVEMQHWMACGVIALLMLLAFIGGRRLSRGHYQRKPMLLVCTLLFSLLFTVGLGSHLAWFSIIPSTATLALGNWLPVFLCFCAGVSCAAGYLGKLFRGSTAVTLVALSLVSLVGPLVRPILSPIELSVEAQWRNGVCLQSHSASCGPAAIATLLQQTDTQLGRASLGRVGSQLLDDQAGCERLLARACLTSKHGTLPQGLLGGLRWAVGDSGLDAFAADRDPMRWPAKQQLPNVAIVRFAGPDGGSGMPSFIGQTNEYHAIVVHRRLPDGRWIIADPAVGWVVWDDEMFHRRFTGNAIYLKQI</sequence>
<dbReference type="AlphaFoldDB" id="A0A517SYY0"/>
<reference evidence="2 3" key="1">
    <citation type="submission" date="2019-02" db="EMBL/GenBank/DDBJ databases">
        <title>Deep-cultivation of Planctomycetes and their phenomic and genomic characterization uncovers novel biology.</title>
        <authorList>
            <person name="Wiegand S."/>
            <person name="Jogler M."/>
            <person name="Boedeker C."/>
            <person name="Pinto D."/>
            <person name="Vollmers J."/>
            <person name="Rivas-Marin E."/>
            <person name="Kohn T."/>
            <person name="Peeters S.H."/>
            <person name="Heuer A."/>
            <person name="Rast P."/>
            <person name="Oberbeckmann S."/>
            <person name="Bunk B."/>
            <person name="Jeske O."/>
            <person name="Meyerdierks A."/>
            <person name="Storesund J.E."/>
            <person name="Kallscheuer N."/>
            <person name="Luecker S."/>
            <person name="Lage O.M."/>
            <person name="Pohl T."/>
            <person name="Merkel B.J."/>
            <person name="Hornburger P."/>
            <person name="Mueller R.-W."/>
            <person name="Bruemmer F."/>
            <person name="Labrenz M."/>
            <person name="Spormann A.M."/>
            <person name="Op den Camp H."/>
            <person name="Overmann J."/>
            <person name="Amann R."/>
            <person name="Jetten M.S.M."/>
            <person name="Mascher T."/>
            <person name="Medema M.H."/>
            <person name="Devos D.P."/>
            <person name="Kaster A.-K."/>
            <person name="Ovreas L."/>
            <person name="Rohde M."/>
            <person name="Galperin M.Y."/>
            <person name="Jogler C."/>
        </authorList>
    </citation>
    <scope>NUCLEOTIDE SEQUENCE [LARGE SCALE GENOMIC DNA]</scope>
    <source>
        <strain evidence="2 3">SV_7m_r</strain>
    </source>
</reference>
<dbReference type="Proteomes" id="UP000315003">
    <property type="component" value="Chromosome"/>
</dbReference>
<evidence type="ECO:0000313" key="3">
    <source>
        <dbReference type="Proteomes" id="UP000315003"/>
    </source>
</evidence>
<evidence type="ECO:0000313" key="2">
    <source>
        <dbReference type="EMBL" id="QDT61292.1"/>
    </source>
</evidence>
<keyword evidence="3" id="KW-1185">Reference proteome</keyword>
<organism evidence="2 3">
    <name type="scientific">Stieleria bergensis</name>
    <dbReference type="NCBI Taxonomy" id="2528025"/>
    <lineage>
        <taxon>Bacteria</taxon>
        <taxon>Pseudomonadati</taxon>
        <taxon>Planctomycetota</taxon>
        <taxon>Planctomycetia</taxon>
        <taxon>Pirellulales</taxon>
        <taxon>Pirellulaceae</taxon>
        <taxon>Stieleria</taxon>
    </lineage>
</organism>
<name>A0A517SYY0_9BACT</name>
<feature type="transmembrane region" description="Helical" evidence="1">
    <location>
        <begin position="78"/>
        <end position="97"/>
    </location>
</feature>
<dbReference type="EMBL" id="CP036272">
    <property type="protein sequence ID" value="QDT61292.1"/>
    <property type="molecule type" value="Genomic_DNA"/>
</dbReference>
<feature type="transmembrane region" description="Helical" evidence="1">
    <location>
        <begin position="40"/>
        <end position="66"/>
    </location>
</feature>
<proteinExistence type="predicted"/>
<protein>
    <submittedName>
        <fullName evidence="2">Peptidase C39 family protein</fullName>
    </submittedName>
</protein>
<keyword evidence="1" id="KW-1133">Transmembrane helix</keyword>
<keyword evidence="1" id="KW-0812">Transmembrane</keyword>
<feature type="transmembrane region" description="Helical" evidence="1">
    <location>
        <begin position="6"/>
        <end position="28"/>
    </location>
</feature>
<dbReference type="Gene3D" id="3.90.70.10">
    <property type="entry name" value="Cysteine proteinases"/>
    <property type="match status" value="1"/>
</dbReference>
<dbReference type="OrthoDB" id="244916at2"/>
<evidence type="ECO:0000256" key="1">
    <source>
        <dbReference type="SAM" id="Phobius"/>
    </source>
</evidence>
<accession>A0A517SYY0</accession>
<dbReference type="RefSeq" id="WP_145275240.1">
    <property type="nucleotide sequence ID" value="NZ_CP036272.1"/>
</dbReference>
<gene>
    <name evidence="2" type="ORF">SV7mr_38270</name>
</gene>
<feature type="transmembrane region" description="Helical" evidence="1">
    <location>
        <begin position="104"/>
        <end position="125"/>
    </location>
</feature>
<keyword evidence="1" id="KW-0472">Membrane</keyword>